<dbReference type="Proteomes" id="UP001162992">
    <property type="component" value="Chromosome 5"/>
</dbReference>
<comment type="caution">
    <text evidence="1">The sequence shown here is derived from an EMBL/GenBank/DDBJ whole genome shotgun (WGS) entry which is preliminary data.</text>
</comment>
<organism evidence="1 2">
    <name type="scientific">Diphasiastrum complanatum</name>
    <name type="common">Issler's clubmoss</name>
    <name type="synonym">Lycopodium complanatum</name>
    <dbReference type="NCBI Taxonomy" id="34168"/>
    <lineage>
        <taxon>Eukaryota</taxon>
        <taxon>Viridiplantae</taxon>
        <taxon>Streptophyta</taxon>
        <taxon>Embryophyta</taxon>
        <taxon>Tracheophyta</taxon>
        <taxon>Lycopodiopsida</taxon>
        <taxon>Lycopodiales</taxon>
        <taxon>Lycopodiaceae</taxon>
        <taxon>Lycopodioideae</taxon>
        <taxon>Diphasiastrum</taxon>
    </lineage>
</organism>
<proteinExistence type="predicted"/>
<dbReference type="EMBL" id="CM055096">
    <property type="protein sequence ID" value="KAJ7556969.1"/>
    <property type="molecule type" value="Genomic_DNA"/>
</dbReference>
<name>A0ACC2DRV0_DIPCM</name>
<accession>A0ACC2DRV0</accession>
<keyword evidence="2" id="KW-1185">Reference proteome</keyword>
<protein>
    <submittedName>
        <fullName evidence="1">Uncharacterized protein</fullName>
    </submittedName>
</protein>
<sequence>MAFTMRSTAEQVTKDVDASALTAIVTGGTSGLGAETARVLALRGARVFLMGRNVEAASKVKEDILHSIPQARVEVLEGDLSSLASVKQCANDFLALKSPLNILINNAGVMASPYQLSKDGIEMQFATNHVGPFLLTYLLMDKMKETARESGIEGRIINVSSVGHTFLAPKGGIAFDTINNEAKYNPWKAYGQSKLANVLHASELSRQLKEQGVNITTNSVHPGAINTNLLRHIPMYKGAKAILNHLGMFIGFRTVTQGASTQCFVALNPKAKGVTGKYFSDCKEVKPSKYARDPDLAKKLWDFSIGLTSQYLI</sequence>
<reference evidence="2" key="1">
    <citation type="journal article" date="2024" name="Proc. Natl. Acad. Sci. U.S.A.">
        <title>Extraordinary preservation of gene collinearity over three hundred million years revealed in homosporous lycophytes.</title>
        <authorList>
            <person name="Li C."/>
            <person name="Wickell D."/>
            <person name="Kuo L.Y."/>
            <person name="Chen X."/>
            <person name="Nie B."/>
            <person name="Liao X."/>
            <person name="Peng D."/>
            <person name="Ji J."/>
            <person name="Jenkins J."/>
            <person name="Williams M."/>
            <person name="Shu S."/>
            <person name="Plott C."/>
            <person name="Barry K."/>
            <person name="Rajasekar S."/>
            <person name="Grimwood J."/>
            <person name="Han X."/>
            <person name="Sun S."/>
            <person name="Hou Z."/>
            <person name="He W."/>
            <person name="Dai G."/>
            <person name="Sun C."/>
            <person name="Schmutz J."/>
            <person name="Leebens-Mack J.H."/>
            <person name="Li F.W."/>
            <person name="Wang L."/>
        </authorList>
    </citation>
    <scope>NUCLEOTIDE SEQUENCE [LARGE SCALE GENOMIC DNA]</scope>
    <source>
        <strain evidence="2">cv. PW_Plant_1</strain>
    </source>
</reference>
<evidence type="ECO:0000313" key="1">
    <source>
        <dbReference type="EMBL" id="KAJ7556969.1"/>
    </source>
</evidence>
<evidence type="ECO:0000313" key="2">
    <source>
        <dbReference type="Proteomes" id="UP001162992"/>
    </source>
</evidence>
<gene>
    <name evidence="1" type="ORF">O6H91_05G106400</name>
</gene>